<proteinExistence type="predicted"/>
<protein>
    <submittedName>
        <fullName evidence="1">Uncharacterized protein</fullName>
    </submittedName>
</protein>
<reference evidence="2" key="2">
    <citation type="submission" date="2017-12" db="EMBL/GenBank/DDBJ databases">
        <title>Genome sequence of the Bar-tailed Godwit (Limosa lapponica baueri).</title>
        <authorList>
            <person name="Lima N.C.B."/>
            <person name="Parody-Merino A.M."/>
            <person name="Battley P.F."/>
            <person name="Fidler A.E."/>
            <person name="Prosdocimi F."/>
        </authorList>
    </citation>
    <scope>NUCLEOTIDE SEQUENCE [LARGE SCALE GENOMIC DNA]</scope>
</reference>
<reference evidence="2" key="1">
    <citation type="submission" date="2017-11" db="EMBL/GenBank/DDBJ databases">
        <authorList>
            <person name="Lima N.C."/>
            <person name="Parody-Merino A.M."/>
            <person name="Battley P.F."/>
            <person name="Fidler A.E."/>
            <person name="Prosdocimi F."/>
        </authorList>
    </citation>
    <scope>NUCLEOTIDE SEQUENCE [LARGE SCALE GENOMIC DNA]</scope>
</reference>
<dbReference type="Proteomes" id="UP000233556">
    <property type="component" value="Unassembled WGS sequence"/>
</dbReference>
<organism evidence="1 2">
    <name type="scientific">Limosa lapponica baueri</name>
    <dbReference type="NCBI Taxonomy" id="1758121"/>
    <lineage>
        <taxon>Eukaryota</taxon>
        <taxon>Metazoa</taxon>
        <taxon>Chordata</taxon>
        <taxon>Craniata</taxon>
        <taxon>Vertebrata</taxon>
        <taxon>Euteleostomi</taxon>
        <taxon>Archelosauria</taxon>
        <taxon>Archosauria</taxon>
        <taxon>Dinosauria</taxon>
        <taxon>Saurischia</taxon>
        <taxon>Theropoda</taxon>
        <taxon>Coelurosauria</taxon>
        <taxon>Aves</taxon>
        <taxon>Neognathae</taxon>
        <taxon>Neoaves</taxon>
        <taxon>Charadriiformes</taxon>
        <taxon>Scolopacidae</taxon>
        <taxon>Limosa</taxon>
    </lineage>
</organism>
<evidence type="ECO:0000313" key="2">
    <source>
        <dbReference type="Proteomes" id="UP000233556"/>
    </source>
</evidence>
<accession>A0A2I0TZS5</accession>
<gene>
    <name evidence="1" type="ORF">llap_10368</name>
</gene>
<name>A0A2I0TZS5_LIMLA</name>
<dbReference type="EMBL" id="KZ506515">
    <property type="protein sequence ID" value="PKU39324.1"/>
    <property type="molecule type" value="Genomic_DNA"/>
</dbReference>
<evidence type="ECO:0000313" key="1">
    <source>
        <dbReference type="EMBL" id="PKU39324.1"/>
    </source>
</evidence>
<sequence>MSDHEELWKICQRARAIFFDLPAQARESGFTSCYERIGRPAGEGRPKSQAVADHRMSPACSWLGTLGFYTYPNLCLPVLPSPGGNISNTFGNSCCKGGAKLCFSPPSNPSWPAVFLA</sequence>
<dbReference type="AlphaFoldDB" id="A0A2I0TZS5"/>
<keyword evidence="2" id="KW-1185">Reference proteome</keyword>